<evidence type="ECO:0000313" key="3">
    <source>
        <dbReference type="Proteomes" id="UP001058974"/>
    </source>
</evidence>
<organism evidence="2 3">
    <name type="scientific">Pisum sativum</name>
    <name type="common">Garden pea</name>
    <name type="synonym">Lathyrus oleraceus</name>
    <dbReference type="NCBI Taxonomy" id="3888"/>
    <lineage>
        <taxon>Eukaryota</taxon>
        <taxon>Viridiplantae</taxon>
        <taxon>Streptophyta</taxon>
        <taxon>Embryophyta</taxon>
        <taxon>Tracheophyta</taxon>
        <taxon>Spermatophyta</taxon>
        <taxon>Magnoliopsida</taxon>
        <taxon>eudicotyledons</taxon>
        <taxon>Gunneridae</taxon>
        <taxon>Pentapetalae</taxon>
        <taxon>rosids</taxon>
        <taxon>fabids</taxon>
        <taxon>Fabales</taxon>
        <taxon>Fabaceae</taxon>
        <taxon>Papilionoideae</taxon>
        <taxon>50 kb inversion clade</taxon>
        <taxon>NPAAA clade</taxon>
        <taxon>Hologalegina</taxon>
        <taxon>IRL clade</taxon>
        <taxon>Fabeae</taxon>
        <taxon>Lathyrus</taxon>
    </lineage>
</organism>
<accession>A0A9D4XC74</accession>
<feature type="coiled-coil region" evidence="1">
    <location>
        <begin position="8"/>
        <end position="35"/>
    </location>
</feature>
<proteinExistence type="predicted"/>
<sequence>MQASMANQKSNKAAIKNLENQVGQLTKQLSEQNAGSSFFANTQTNPKEHCKAIVTRSRESGRNSSVRTAICLRAAKRAGIANRETE</sequence>
<comment type="caution">
    <text evidence="2">The sequence shown here is derived from an EMBL/GenBank/DDBJ whole genome shotgun (WGS) entry which is preliminary data.</text>
</comment>
<keyword evidence="1" id="KW-0175">Coiled coil</keyword>
<evidence type="ECO:0000313" key="2">
    <source>
        <dbReference type="EMBL" id="KAI5417394.1"/>
    </source>
</evidence>
<dbReference type="EMBL" id="JAMSHJ010000004">
    <property type="protein sequence ID" value="KAI5417394.1"/>
    <property type="molecule type" value="Genomic_DNA"/>
</dbReference>
<dbReference type="AlphaFoldDB" id="A0A9D4XC74"/>
<protein>
    <submittedName>
        <fullName evidence="2">Uncharacterized protein</fullName>
    </submittedName>
</protein>
<keyword evidence="3" id="KW-1185">Reference proteome</keyword>
<gene>
    <name evidence="2" type="ORF">KIW84_042118</name>
</gene>
<dbReference type="Gramene" id="Psat04G0211800-T1">
    <property type="protein sequence ID" value="KAI5417394.1"/>
    <property type="gene ID" value="KIW84_042118"/>
</dbReference>
<reference evidence="2 3" key="1">
    <citation type="journal article" date="2022" name="Nat. Genet.">
        <title>Improved pea reference genome and pan-genome highlight genomic features and evolutionary characteristics.</title>
        <authorList>
            <person name="Yang T."/>
            <person name="Liu R."/>
            <person name="Luo Y."/>
            <person name="Hu S."/>
            <person name="Wang D."/>
            <person name="Wang C."/>
            <person name="Pandey M.K."/>
            <person name="Ge S."/>
            <person name="Xu Q."/>
            <person name="Li N."/>
            <person name="Li G."/>
            <person name="Huang Y."/>
            <person name="Saxena R.K."/>
            <person name="Ji Y."/>
            <person name="Li M."/>
            <person name="Yan X."/>
            <person name="He Y."/>
            <person name="Liu Y."/>
            <person name="Wang X."/>
            <person name="Xiang C."/>
            <person name="Varshney R.K."/>
            <person name="Ding H."/>
            <person name="Gao S."/>
            <person name="Zong X."/>
        </authorList>
    </citation>
    <scope>NUCLEOTIDE SEQUENCE [LARGE SCALE GENOMIC DNA]</scope>
    <source>
        <strain evidence="2 3">cv. Zhongwan 6</strain>
    </source>
</reference>
<name>A0A9D4XC74_PEA</name>
<dbReference type="Proteomes" id="UP001058974">
    <property type="component" value="Chromosome 4"/>
</dbReference>
<evidence type="ECO:0000256" key="1">
    <source>
        <dbReference type="SAM" id="Coils"/>
    </source>
</evidence>